<evidence type="ECO:0000259" key="12">
    <source>
        <dbReference type="PROSITE" id="PS51462"/>
    </source>
</evidence>
<organism evidence="13 14">
    <name type="scientific">Leifsonia shinshuensis</name>
    <dbReference type="NCBI Taxonomy" id="150026"/>
    <lineage>
        <taxon>Bacteria</taxon>
        <taxon>Bacillati</taxon>
        <taxon>Actinomycetota</taxon>
        <taxon>Actinomycetes</taxon>
        <taxon>Micrococcales</taxon>
        <taxon>Microbacteriaceae</taxon>
        <taxon>Leifsonia</taxon>
    </lineage>
</organism>
<feature type="binding site" evidence="10">
    <location>
        <position position="34"/>
    </location>
    <ligand>
        <name>Mn(2+)</name>
        <dbReference type="ChEBI" id="CHEBI:29035"/>
    </ligand>
</feature>
<feature type="binding site" evidence="10">
    <location>
        <position position="89"/>
    </location>
    <ligand>
        <name>Mg(2+)</name>
        <dbReference type="ChEBI" id="CHEBI:18420"/>
    </ligand>
</feature>
<protein>
    <recommendedName>
        <fullName evidence="3 10">Isopentenyl-diphosphate Delta-isomerase</fullName>
        <shortName evidence="10">IPP isomerase</shortName>
        <ecNumber evidence="3 10">5.3.3.2</ecNumber>
    </recommendedName>
    <alternativeName>
        <fullName evidence="10">IPP:DMAPP isomerase</fullName>
    </alternativeName>
    <alternativeName>
        <fullName evidence="10">Isopentenyl pyrophosphate isomerase</fullName>
    </alternativeName>
</protein>
<comment type="catalytic activity">
    <reaction evidence="10">
        <text>isopentenyl diphosphate = dimethylallyl diphosphate</text>
        <dbReference type="Rhea" id="RHEA:23284"/>
        <dbReference type="ChEBI" id="CHEBI:57623"/>
        <dbReference type="ChEBI" id="CHEBI:128769"/>
        <dbReference type="EC" id="5.3.3.2"/>
    </reaction>
</comment>
<feature type="active site" evidence="10 11">
    <location>
        <position position="118"/>
    </location>
</feature>
<evidence type="ECO:0000256" key="2">
    <source>
        <dbReference type="ARBA" id="ARBA00007579"/>
    </source>
</evidence>
<dbReference type="Proteomes" id="UP000515511">
    <property type="component" value="Chromosome"/>
</dbReference>
<dbReference type="EC" id="5.3.3.2" evidence="3 10"/>
<dbReference type="UniPathway" id="UPA00059">
    <property type="reaction ID" value="UER00104"/>
</dbReference>
<keyword evidence="5 10" id="KW-0479">Metal-binding</keyword>
<comment type="function">
    <text evidence="10">Catalyzes the 1,3-allylic rearrangement of the homoallylic substrate isopentenyl (IPP) to its highly electrophilic allylic isomer, dimethylallyl diphosphate (DMAPP).</text>
</comment>
<comment type="pathway">
    <text evidence="1 10">Isoprenoid biosynthesis; dimethylallyl diphosphate biosynthesis; dimethylallyl diphosphate from isopentenyl diphosphate: step 1/1.</text>
</comment>
<name>A0A7G6YD84_9MICO</name>
<comment type="cofactor">
    <cofactor evidence="10">
        <name>Mn(2+)</name>
        <dbReference type="ChEBI" id="CHEBI:29035"/>
    </cofactor>
    <text evidence="10">Binds 1 Mn(2+) ion per subunit.</text>
</comment>
<feature type="binding site" evidence="10">
    <location>
        <position position="71"/>
    </location>
    <ligand>
        <name>Mn(2+)</name>
        <dbReference type="ChEBI" id="CHEBI:29035"/>
    </ligand>
</feature>
<feature type="domain" description="Nudix hydrolase" evidence="12">
    <location>
        <begin position="32"/>
        <end position="166"/>
    </location>
</feature>
<evidence type="ECO:0000256" key="4">
    <source>
        <dbReference type="ARBA" id="ARBA00022490"/>
    </source>
</evidence>
<feature type="binding site" evidence="10">
    <location>
        <position position="118"/>
    </location>
    <ligand>
        <name>Mn(2+)</name>
        <dbReference type="ChEBI" id="CHEBI:29035"/>
    </ligand>
</feature>
<dbReference type="InterPro" id="IPR015797">
    <property type="entry name" value="NUDIX_hydrolase-like_dom_sf"/>
</dbReference>
<evidence type="ECO:0000256" key="3">
    <source>
        <dbReference type="ARBA" id="ARBA00012057"/>
    </source>
</evidence>
<keyword evidence="7 10" id="KW-0464">Manganese</keyword>
<feature type="binding site" evidence="10">
    <location>
        <position position="27"/>
    </location>
    <ligand>
        <name>Mn(2+)</name>
        <dbReference type="ChEBI" id="CHEBI:29035"/>
    </ligand>
</feature>
<evidence type="ECO:0000256" key="9">
    <source>
        <dbReference type="ARBA" id="ARBA00023235"/>
    </source>
</evidence>
<dbReference type="InterPro" id="IPR011876">
    <property type="entry name" value="IsopentenylPP_isomerase_typ1"/>
</dbReference>
<dbReference type="FunFam" id="3.90.79.10:FF:000009">
    <property type="entry name" value="Isopentenyl-diphosphate Delta-isomerase"/>
    <property type="match status" value="1"/>
</dbReference>
<dbReference type="SUPFAM" id="SSF55811">
    <property type="entry name" value="Nudix"/>
    <property type="match status" value="1"/>
</dbReference>
<dbReference type="NCBIfam" id="TIGR02150">
    <property type="entry name" value="IPP_isom_1"/>
    <property type="match status" value="1"/>
</dbReference>
<evidence type="ECO:0000256" key="10">
    <source>
        <dbReference type="HAMAP-Rule" id="MF_00202"/>
    </source>
</evidence>
<dbReference type="PANTHER" id="PTHR10885:SF0">
    <property type="entry name" value="ISOPENTENYL-DIPHOSPHATE DELTA-ISOMERASE"/>
    <property type="match status" value="1"/>
</dbReference>
<dbReference type="InterPro" id="IPR056375">
    <property type="entry name" value="Idi_bact"/>
</dbReference>
<reference evidence="14" key="1">
    <citation type="submission" date="2019-09" db="EMBL/GenBank/DDBJ databases">
        <title>Antimicrobial potential of Antarctic Bacteria.</title>
        <authorList>
            <person name="Benaud N."/>
            <person name="Edwards R.J."/>
            <person name="Ferrari B.C."/>
        </authorList>
    </citation>
    <scope>NUCLEOTIDE SEQUENCE [LARGE SCALE GENOMIC DNA]</scope>
    <source>
        <strain evidence="14">INR9</strain>
    </source>
</reference>
<dbReference type="NCBIfam" id="NF002995">
    <property type="entry name" value="PRK03759.1"/>
    <property type="match status" value="1"/>
</dbReference>
<dbReference type="RefSeq" id="WP_185275887.1">
    <property type="nucleotide sequence ID" value="NZ_CP043641.1"/>
</dbReference>
<dbReference type="EMBL" id="CP043641">
    <property type="protein sequence ID" value="QNE36449.1"/>
    <property type="molecule type" value="Genomic_DNA"/>
</dbReference>
<dbReference type="GO" id="GO:0050992">
    <property type="term" value="P:dimethylallyl diphosphate biosynthetic process"/>
    <property type="evidence" value="ECO:0007669"/>
    <property type="project" value="UniProtKB-UniRule"/>
</dbReference>
<feature type="active site" evidence="10 11">
    <location>
        <position position="69"/>
    </location>
</feature>
<dbReference type="InterPro" id="IPR000086">
    <property type="entry name" value="NUDIX_hydrolase_dom"/>
</dbReference>
<evidence type="ECO:0000256" key="11">
    <source>
        <dbReference type="PIRSR" id="PIRSR018427-1"/>
    </source>
</evidence>
<keyword evidence="9 10" id="KW-0413">Isomerase</keyword>
<dbReference type="KEGG" id="lse:F1C12_15905"/>
<evidence type="ECO:0000256" key="5">
    <source>
        <dbReference type="ARBA" id="ARBA00022723"/>
    </source>
</evidence>
<accession>A0A7G6YD84</accession>
<dbReference type="HAMAP" id="MF_00202">
    <property type="entry name" value="Idi"/>
    <property type="match status" value="1"/>
</dbReference>
<dbReference type="GO" id="GO:0046872">
    <property type="term" value="F:metal ion binding"/>
    <property type="evidence" value="ECO:0007669"/>
    <property type="project" value="UniProtKB-KW"/>
</dbReference>
<comment type="similarity">
    <text evidence="2 10">Belongs to the IPP isomerase type 1 family.</text>
</comment>
<evidence type="ECO:0000256" key="6">
    <source>
        <dbReference type="ARBA" id="ARBA00022842"/>
    </source>
</evidence>
<evidence type="ECO:0000313" key="14">
    <source>
        <dbReference type="Proteomes" id="UP000515511"/>
    </source>
</evidence>
<dbReference type="Gene3D" id="3.90.79.10">
    <property type="entry name" value="Nucleoside Triphosphate Pyrophosphohydrolase"/>
    <property type="match status" value="1"/>
</dbReference>
<evidence type="ECO:0000313" key="13">
    <source>
        <dbReference type="EMBL" id="QNE36449.1"/>
    </source>
</evidence>
<keyword evidence="4 10" id="KW-0963">Cytoplasm</keyword>
<dbReference type="GO" id="GO:0005737">
    <property type="term" value="C:cytoplasm"/>
    <property type="evidence" value="ECO:0007669"/>
    <property type="project" value="UniProtKB-SubCell"/>
</dbReference>
<feature type="binding site" evidence="10">
    <location>
        <position position="116"/>
    </location>
    <ligand>
        <name>Mn(2+)</name>
        <dbReference type="ChEBI" id="CHEBI:29035"/>
    </ligand>
</feature>
<dbReference type="PIRSF" id="PIRSF018427">
    <property type="entry name" value="Isopntndiph_ism"/>
    <property type="match status" value="1"/>
</dbReference>
<evidence type="ECO:0000256" key="7">
    <source>
        <dbReference type="ARBA" id="ARBA00023211"/>
    </source>
</evidence>
<dbReference type="CDD" id="cd02885">
    <property type="entry name" value="NUDIX_IPP_Isomerase"/>
    <property type="match status" value="1"/>
</dbReference>
<comment type="cofactor">
    <cofactor evidence="10">
        <name>Mg(2+)</name>
        <dbReference type="ChEBI" id="CHEBI:18420"/>
    </cofactor>
    <text evidence="10">Binds 1 Mg(2+) ion per subunit. The magnesium ion binds only when substrate is bound.</text>
</comment>
<proteinExistence type="inferred from homology"/>
<dbReference type="GO" id="GO:0008299">
    <property type="term" value="P:isoprenoid biosynthetic process"/>
    <property type="evidence" value="ECO:0007669"/>
    <property type="project" value="UniProtKB-UniRule"/>
</dbReference>
<evidence type="ECO:0000256" key="8">
    <source>
        <dbReference type="ARBA" id="ARBA00023229"/>
    </source>
</evidence>
<dbReference type="GO" id="GO:0004452">
    <property type="term" value="F:isopentenyl-diphosphate delta-isomerase activity"/>
    <property type="evidence" value="ECO:0007669"/>
    <property type="project" value="UniProtKB-UniRule"/>
</dbReference>
<dbReference type="PROSITE" id="PS51462">
    <property type="entry name" value="NUDIX"/>
    <property type="match status" value="1"/>
</dbReference>
<gene>
    <name evidence="10" type="primary">idi</name>
    <name evidence="13" type="ORF">F1C12_15905</name>
</gene>
<keyword evidence="6 10" id="KW-0460">Magnesium</keyword>
<evidence type="ECO:0000256" key="1">
    <source>
        <dbReference type="ARBA" id="ARBA00004826"/>
    </source>
</evidence>
<dbReference type="PANTHER" id="PTHR10885">
    <property type="entry name" value="ISOPENTENYL-DIPHOSPHATE DELTA-ISOMERASE"/>
    <property type="match status" value="1"/>
</dbReference>
<dbReference type="Pfam" id="PF00293">
    <property type="entry name" value="NUDIX"/>
    <property type="match status" value="1"/>
</dbReference>
<dbReference type="AlphaFoldDB" id="A0A7G6YD84"/>
<keyword evidence="8 10" id="KW-0414">Isoprene biosynthesis</keyword>
<comment type="subcellular location">
    <subcellularLocation>
        <location evidence="10">Cytoplasm</location>
    </subcellularLocation>
</comment>
<sequence length="183" mass="19631">MTSPREEVVLLAEDGTPIGTADKATVHTADTPLHLAFSCHLFDGEGRILVTRRALSKATWPGVWTNSFCGHPAPGESMEDAIARRAADELGTAVDNLAPVIPDFQYRATDASGIVEYEVCPVFTATIVGDLNPSAAEVAEWEWVDPRTLLAAVEATPWAFSPWLTLQLPALYADDAPEASGQL</sequence>